<dbReference type="PIRSF" id="PIRSF002741">
    <property type="entry name" value="MppA"/>
    <property type="match status" value="1"/>
</dbReference>
<sequence>MEDKETPLYMRDFKIPLISYGPNVPYPSFWYKIISSFSPKQFALFALFTIIFLASATGIMRKIGDAHLVVVPLMAGELREGVIGAPRFINPLLAVSQADRDLSQLIYAGLMKPSANGGFEGELAESIHVSDDGLTYIFTLRRGLKWHDGKDLTADDVVFTVNKAQDPSLKSPKRASFEGVLATAKDTYTVQFVLSQPFASFMENTTMGILPRHLWADIASDVFPFSLLNSGAVGSGPYMIERIVNDKRGIPLYFDLEPFQDYALGSPYIKRIKIRFYPGSEELLNAYEKGEIESVAALSGGTVSELRKDGAHAVGAPLPRIFGVFWNQNQAEIFRDKAVREALDLSASRSFIVETVLSGYGVPIDGPIPPGSLGEPTKEELLSISESSLRNKERAIELLESAGWKQNEEDNVRYNKGRKLSFTLSTADTPELKDAAMLLKTGWDSIGAEVTLKIYELGDLNQNVIRPRKYEALFFGTVVGREPDLFAFWHSSQRNDPGLNISMYTNSKVDKMLEGARRTIVRSEREDLMREIATTIKSDSPATFVYSPLFLYILPEKVKGVDLGAITTTGDRFSTVSKWHIETERVWRYFLDK</sequence>
<dbReference type="InterPro" id="IPR023765">
    <property type="entry name" value="SBP_5_CS"/>
</dbReference>
<dbReference type="GO" id="GO:0042597">
    <property type="term" value="C:periplasmic space"/>
    <property type="evidence" value="ECO:0007669"/>
    <property type="project" value="UniProtKB-ARBA"/>
</dbReference>
<feature type="transmembrane region" description="Helical" evidence="4">
    <location>
        <begin position="42"/>
        <end position="60"/>
    </location>
</feature>
<evidence type="ECO:0000259" key="5">
    <source>
        <dbReference type="Pfam" id="PF00496"/>
    </source>
</evidence>
<protein>
    <recommendedName>
        <fullName evidence="5">Solute-binding protein family 5 domain-containing protein</fullName>
    </recommendedName>
</protein>
<keyword evidence="4" id="KW-0472">Membrane</keyword>
<dbReference type="InterPro" id="IPR030678">
    <property type="entry name" value="Peptide/Ni-bd"/>
</dbReference>
<dbReference type="PANTHER" id="PTHR30290">
    <property type="entry name" value="PERIPLASMIC BINDING COMPONENT OF ABC TRANSPORTER"/>
    <property type="match status" value="1"/>
</dbReference>
<accession>A0A2H0RKD9</accession>
<comment type="similarity">
    <text evidence="1">Belongs to the bacterial solute-binding protein 5 family.</text>
</comment>
<organism evidence="6 7">
    <name type="scientific">Candidatus Vogelbacteria bacterium CG10_big_fil_rev_8_21_14_0_10_45_14</name>
    <dbReference type="NCBI Taxonomy" id="1975042"/>
    <lineage>
        <taxon>Bacteria</taxon>
        <taxon>Candidatus Vogeliibacteriota</taxon>
    </lineage>
</organism>
<evidence type="ECO:0000256" key="4">
    <source>
        <dbReference type="SAM" id="Phobius"/>
    </source>
</evidence>
<dbReference type="Gene3D" id="3.90.76.10">
    <property type="entry name" value="Dipeptide-binding Protein, Domain 1"/>
    <property type="match status" value="1"/>
</dbReference>
<evidence type="ECO:0000313" key="6">
    <source>
        <dbReference type="EMBL" id="PIR46958.1"/>
    </source>
</evidence>
<evidence type="ECO:0000313" key="7">
    <source>
        <dbReference type="Proteomes" id="UP000230833"/>
    </source>
</evidence>
<dbReference type="PANTHER" id="PTHR30290:SF9">
    <property type="entry name" value="OLIGOPEPTIDE-BINDING PROTEIN APPA"/>
    <property type="match status" value="1"/>
</dbReference>
<reference evidence="6 7" key="1">
    <citation type="submission" date="2017-09" db="EMBL/GenBank/DDBJ databases">
        <title>Depth-based differentiation of microbial function through sediment-hosted aquifers and enrichment of novel symbionts in the deep terrestrial subsurface.</title>
        <authorList>
            <person name="Probst A.J."/>
            <person name="Ladd B."/>
            <person name="Jarett J.K."/>
            <person name="Geller-Mcgrath D.E."/>
            <person name="Sieber C.M."/>
            <person name="Emerson J.B."/>
            <person name="Anantharaman K."/>
            <person name="Thomas B.C."/>
            <person name="Malmstrom R."/>
            <person name="Stieglmeier M."/>
            <person name="Klingl A."/>
            <person name="Woyke T."/>
            <person name="Ryan C.M."/>
            <person name="Banfield J.F."/>
        </authorList>
    </citation>
    <scope>NUCLEOTIDE SEQUENCE [LARGE SCALE GENOMIC DNA]</scope>
    <source>
        <strain evidence="6">CG10_big_fil_rev_8_21_14_0_10_45_14</strain>
    </source>
</reference>
<dbReference type="Proteomes" id="UP000230833">
    <property type="component" value="Unassembled WGS sequence"/>
</dbReference>
<dbReference type="GO" id="GO:1904680">
    <property type="term" value="F:peptide transmembrane transporter activity"/>
    <property type="evidence" value="ECO:0007669"/>
    <property type="project" value="TreeGrafter"/>
</dbReference>
<dbReference type="Gene3D" id="3.40.190.10">
    <property type="entry name" value="Periplasmic binding protein-like II"/>
    <property type="match status" value="1"/>
</dbReference>
<dbReference type="GO" id="GO:0043190">
    <property type="term" value="C:ATP-binding cassette (ABC) transporter complex"/>
    <property type="evidence" value="ECO:0007669"/>
    <property type="project" value="InterPro"/>
</dbReference>
<dbReference type="InterPro" id="IPR000914">
    <property type="entry name" value="SBP_5_dom"/>
</dbReference>
<dbReference type="EMBL" id="PCYL01000018">
    <property type="protein sequence ID" value="PIR46958.1"/>
    <property type="molecule type" value="Genomic_DNA"/>
</dbReference>
<comment type="caution">
    <text evidence="6">The sequence shown here is derived from an EMBL/GenBank/DDBJ whole genome shotgun (WGS) entry which is preliminary data.</text>
</comment>
<name>A0A2H0RKD9_9BACT</name>
<keyword evidence="2" id="KW-0813">Transport</keyword>
<dbReference type="InterPro" id="IPR039424">
    <property type="entry name" value="SBP_5"/>
</dbReference>
<keyword evidence="3" id="KW-0732">Signal</keyword>
<dbReference type="SUPFAM" id="SSF53850">
    <property type="entry name" value="Periplasmic binding protein-like II"/>
    <property type="match status" value="1"/>
</dbReference>
<dbReference type="CDD" id="cd08513">
    <property type="entry name" value="PBP2_thermophilic_Hb8_like"/>
    <property type="match status" value="1"/>
</dbReference>
<dbReference type="AlphaFoldDB" id="A0A2H0RKD9"/>
<proteinExistence type="inferred from homology"/>
<evidence type="ECO:0000256" key="1">
    <source>
        <dbReference type="ARBA" id="ARBA00005695"/>
    </source>
</evidence>
<evidence type="ECO:0000256" key="2">
    <source>
        <dbReference type="ARBA" id="ARBA00022448"/>
    </source>
</evidence>
<dbReference type="Pfam" id="PF00496">
    <property type="entry name" value="SBP_bac_5"/>
    <property type="match status" value="1"/>
</dbReference>
<feature type="domain" description="Solute-binding protein family 5" evidence="5">
    <location>
        <begin position="120"/>
        <end position="487"/>
    </location>
</feature>
<dbReference type="Gene3D" id="3.10.105.10">
    <property type="entry name" value="Dipeptide-binding Protein, Domain 3"/>
    <property type="match status" value="1"/>
</dbReference>
<dbReference type="GO" id="GO:0015833">
    <property type="term" value="P:peptide transport"/>
    <property type="evidence" value="ECO:0007669"/>
    <property type="project" value="TreeGrafter"/>
</dbReference>
<evidence type="ECO:0000256" key="3">
    <source>
        <dbReference type="ARBA" id="ARBA00022729"/>
    </source>
</evidence>
<keyword evidence="4" id="KW-0812">Transmembrane</keyword>
<gene>
    <name evidence="6" type="ORF">COV07_01565</name>
</gene>
<keyword evidence="4" id="KW-1133">Transmembrane helix</keyword>
<dbReference type="PROSITE" id="PS01040">
    <property type="entry name" value="SBP_BACTERIAL_5"/>
    <property type="match status" value="1"/>
</dbReference>